<evidence type="ECO:0008006" key="6">
    <source>
        <dbReference type="Google" id="ProtNLM"/>
    </source>
</evidence>
<feature type="compositionally biased region" description="Pro residues" evidence="1">
    <location>
        <begin position="317"/>
        <end position="328"/>
    </location>
</feature>
<dbReference type="EMBL" id="CP000249">
    <property type="protein sequence ID" value="ABD13084.1"/>
    <property type="molecule type" value="Genomic_DNA"/>
</dbReference>
<evidence type="ECO:0000259" key="3">
    <source>
        <dbReference type="Pfam" id="PF14690"/>
    </source>
</evidence>
<protein>
    <recommendedName>
        <fullName evidence="6">Transposase</fullName>
    </recommendedName>
</protein>
<sequence>MFLTQPRGHGATGLDDHTNDATRLLDIDGLTVSRVEMLADRTRQVWLATADETARACPGCGVFARRVKGVVTTRPRDLRYGPSPLRLVWVKRRWYCQEPLCAKRSFTESLPAVPARARLTTRLREQAGRLVVDGICATVVASARHLALSWPTVMDAARDVAAPLTDTASPPVDVLGIDETRRGRPRWRPADRVPTPASPEPAGGGPAVPAPAETVEPDPAGGEPAKTRVLADRWHVGFTDLAGGQGMLGQVGGPHRRRRRVLAGQPDTVLARPDHPRGDRHVHGVRRRGPPLPAGRHPGRRPLPRRETRERRRHRGPPPGHHPATGPPRPRHRPRMEDP</sequence>
<evidence type="ECO:0000313" key="4">
    <source>
        <dbReference type="EMBL" id="ABD13084.1"/>
    </source>
</evidence>
<organism evidence="4 5">
    <name type="scientific">Frankia casuarinae (strain DSM 45818 / CECT 9043 / HFP020203 / CcI3)</name>
    <dbReference type="NCBI Taxonomy" id="106370"/>
    <lineage>
        <taxon>Bacteria</taxon>
        <taxon>Bacillati</taxon>
        <taxon>Actinomycetota</taxon>
        <taxon>Actinomycetes</taxon>
        <taxon>Frankiales</taxon>
        <taxon>Frankiaceae</taxon>
        <taxon>Frankia</taxon>
    </lineage>
</organism>
<evidence type="ECO:0000313" key="5">
    <source>
        <dbReference type="Proteomes" id="UP000001937"/>
    </source>
</evidence>
<accession>Q2J6K8</accession>
<evidence type="ECO:0000259" key="2">
    <source>
        <dbReference type="Pfam" id="PF13542"/>
    </source>
</evidence>
<feature type="compositionally biased region" description="Low complexity" evidence="1">
    <location>
        <begin position="210"/>
        <end position="220"/>
    </location>
</feature>
<dbReference type="AlphaFoldDB" id="Q2J6K8"/>
<dbReference type="KEGG" id="fra:Francci3_3733"/>
<proteinExistence type="predicted"/>
<dbReference type="Pfam" id="PF14690">
    <property type="entry name" value="Zn_ribbon_ISL3"/>
    <property type="match status" value="1"/>
</dbReference>
<dbReference type="InterPro" id="IPR032877">
    <property type="entry name" value="Transposase_HTH"/>
</dbReference>
<feature type="region of interest" description="Disordered" evidence="1">
    <location>
        <begin position="263"/>
        <end position="339"/>
    </location>
</feature>
<dbReference type="STRING" id="106370.Francci3_3733"/>
<feature type="region of interest" description="Disordered" evidence="1">
    <location>
        <begin position="171"/>
        <end position="225"/>
    </location>
</feature>
<feature type="compositionally biased region" description="Basic and acidic residues" evidence="1">
    <location>
        <begin position="272"/>
        <end position="282"/>
    </location>
</feature>
<dbReference type="eggNOG" id="COG3464">
    <property type="taxonomic scope" value="Bacteria"/>
</dbReference>
<feature type="domain" description="Transposase IS204/IS1001/IS1096/IS1165 zinc-finger" evidence="3">
    <location>
        <begin position="55"/>
        <end position="101"/>
    </location>
</feature>
<gene>
    <name evidence="4" type="ordered locus">Francci3_3733</name>
</gene>
<feature type="domain" description="Transposase IS204/IS1001/IS1096/IS1165 helix-turn-helix" evidence="2">
    <location>
        <begin position="108"/>
        <end position="160"/>
    </location>
</feature>
<dbReference type="InterPro" id="IPR029261">
    <property type="entry name" value="Transposase_Znf"/>
</dbReference>
<dbReference type="HOGENOM" id="CLU_818250_0_0_11"/>
<dbReference type="Proteomes" id="UP000001937">
    <property type="component" value="Chromosome"/>
</dbReference>
<dbReference type="Pfam" id="PF13542">
    <property type="entry name" value="HTH_Tnp_ISL3"/>
    <property type="match status" value="1"/>
</dbReference>
<keyword evidence="5" id="KW-1185">Reference proteome</keyword>
<name>Q2J6K8_FRACC</name>
<evidence type="ECO:0000256" key="1">
    <source>
        <dbReference type="SAM" id="MobiDB-lite"/>
    </source>
</evidence>
<feature type="compositionally biased region" description="Basic residues" evidence="1">
    <location>
        <begin position="329"/>
        <end position="339"/>
    </location>
</feature>
<reference evidence="4 5" key="1">
    <citation type="journal article" date="2007" name="Genome Res.">
        <title>Genome characteristics of facultatively symbiotic Frankia sp. strains reflect host range and host plant biogeography.</title>
        <authorList>
            <person name="Normand P."/>
            <person name="Lapierre P."/>
            <person name="Tisa L.S."/>
            <person name="Gogarten J.P."/>
            <person name="Alloisio N."/>
            <person name="Bagnarol E."/>
            <person name="Bassi C.A."/>
            <person name="Berry A.M."/>
            <person name="Bickhart D.M."/>
            <person name="Choisne N."/>
            <person name="Couloux A."/>
            <person name="Cournoyer B."/>
            <person name="Cruveiller S."/>
            <person name="Daubin V."/>
            <person name="Demange N."/>
            <person name="Francino M.P."/>
            <person name="Goltsman E."/>
            <person name="Huang Y."/>
            <person name="Kopp O.R."/>
            <person name="Labarre L."/>
            <person name="Lapidus A."/>
            <person name="Lavire C."/>
            <person name="Marechal J."/>
            <person name="Martinez M."/>
            <person name="Mastronunzio J.E."/>
            <person name="Mullin B.C."/>
            <person name="Niemann J."/>
            <person name="Pujic P."/>
            <person name="Rawnsley T."/>
            <person name="Rouy Z."/>
            <person name="Schenowitz C."/>
            <person name="Sellstedt A."/>
            <person name="Tavares F."/>
            <person name="Tomkins J.P."/>
            <person name="Vallenet D."/>
            <person name="Valverde C."/>
            <person name="Wall L.G."/>
            <person name="Wang Y."/>
            <person name="Medigue C."/>
            <person name="Benson D.R."/>
        </authorList>
    </citation>
    <scope>NUCLEOTIDE SEQUENCE [LARGE SCALE GENOMIC DNA]</scope>
    <source>
        <strain evidence="5">DSM 45818 / CECT 9043 / CcI3</strain>
    </source>
</reference>